<name>A0A7J5J9V7_BACT4</name>
<gene>
    <name evidence="1" type="ORF">GAN93_26250</name>
</gene>
<organism evidence="1 2">
    <name type="scientific">Bacteroides thetaiotaomicron</name>
    <dbReference type="NCBI Taxonomy" id="818"/>
    <lineage>
        <taxon>Bacteria</taxon>
        <taxon>Pseudomonadati</taxon>
        <taxon>Bacteroidota</taxon>
        <taxon>Bacteroidia</taxon>
        <taxon>Bacteroidales</taxon>
        <taxon>Bacteroidaceae</taxon>
        <taxon>Bacteroides</taxon>
    </lineage>
</organism>
<protein>
    <submittedName>
        <fullName evidence="1">Conjugative transposon protein TraK</fullName>
    </submittedName>
</protein>
<feature type="non-terminal residue" evidence="1">
    <location>
        <position position="1"/>
    </location>
</feature>
<sequence length="65" mass="7861">KEKMEFTYYGRQRIERRSNILMLELVTVGQLKRVPRTENNPHGLLIVNWRTLLNKDIEQKTKSNY</sequence>
<dbReference type="EMBL" id="WCSB01000169">
    <property type="protein sequence ID" value="KAB4444522.1"/>
    <property type="molecule type" value="Genomic_DNA"/>
</dbReference>
<evidence type="ECO:0000313" key="1">
    <source>
        <dbReference type="EMBL" id="KAB4444522.1"/>
    </source>
</evidence>
<dbReference type="Proteomes" id="UP000460317">
    <property type="component" value="Unassembled WGS sequence"/>
</dbReference>
<comment type="caution">
    <text evidence="1">The sequence shown here is derived from an EMBL/GenBank/DDBJ whole genome shotgun (WGS) entry which is preliminary data.</text>
</comment>
<proteinExistence type="predicted"/>
<accession>A0A7J5J9V7</accession>
<evidence type="ECO:0000313" key="2">
    <source>
        <dbReference type="Proteomes" id="UP000460317"/>
    </source>
</evidence>
<dbReference type="AlphaFoldDB" id="A0A7J5J9V7"/>
<reference evidence="1 2" key="1">
    <citation type="journal article" date="2019" name="Nat. Med.">
        <title>A library of human gut bacterial isolates paired with longitudinal multiomics data enables mechanistic microbiome research.</title>
        <authorList>
            <person name="Poyet M."/>
            <person name="Groussin M."/>
            <person name="Gibbons S.M."/>
            <person name="Avila-Pacheco J."/>
            <person name="Jiang X."/>
            <person name="Kearney S.M."/>
            <person name="Perrotta A.R."/>
            <person name="Berdy B."/>
            <person name="Zhao S."/>
            <person name="Lieberman T.D."/>
            <person name="Swanson P.K."/>
            <person name="Smith M."/>
            <person name="Roesemann S."/>
            <person name="Alexander J.E."/>
            <person name="Rich S.A."/>
            <person name="Livny J."/>
            <person name="Vlamakis H."/>
            <person name="Clish C."/>
            <person name="Bullock K."/>
            <person name="Deik A."/>
            <person name="Scott J."/>
            <person name="Pierce K.A."/>
            <person name="Xavier R.J."/>
            <person name="Alm E.J."/>
        </authorList>
    </citation>
    <scope>NUCLEOTIDE SEQUENCE [LARGE SCALE GENOMIC DNA]</scope>
    <source>
        <strain evidence="1 2">BIOML-A165</strain>
    </source>
</reference>